<dbReference type="CDD" id="cd07987">
    <property type="entry name" value="LPLAT_MGAT-like"/>
    <property type="match status" value="1"/>
</dbReference>
<accession>A0A0K1Q8P8</accession>
<dbReference type="GO" id="GO:0016746">
    <property type="term" value="F:acyltransferase activity"/>
    <property type="evidence" value="ECO:0007669"/>
    <property type="project" value="UniProtKB-KW"/>
</dbReference>
<dbReference type="STRING" id="1391654.AKJ09_08844"/>
<sequence>MKRPKKAGAAKSEQAHTQPKTQPTRPTRPTRSGTPSSRANRAPLAKKRALHAHVKASSPTSESGPPPSARNVPSASDAPEKPADPIVVAQIRDLEAQLERLIDEASRGDVSSLARDSSSDLDDEVAPVSEPAPTSSSPSSALLEVDSIEAPRPSLPSARPSGPLPEVRSVPPAPESVFDTARELLSTDFYLRKWGRLAMRGRSEEVDDFGYDPIYDEKVRGMLDFLYSTYFRVETSGIENVPGEGRCVLVANHSGTLPLDGVMIKTALKREHAEARPLRWLTEDFIYHFPFVGSMMNRLGAVRACQENAERLLAKEQLVAVFPEGVKGTGKLFAERYRLQRFGRGGFIKLCLRMGAPVIPVAVVGAEETNPMLFRVEFLSKLLKLPYVPVTPTFPLLGPAGLLPAPTKWRILFGEPIDLSSYGAEAADDEILVGKLAERVRAAIQGMLDHAVGARKSVFFG</sequence>
<feature type="compositionally biased region" description="Low complexity" evidence="1">
    <location>
        <begin position="126"/>
        <end position="165"/>
    </location>
</feature>
<reference evidence="3 4" key="1">
    <citation type="submission" date="2015-08" db="EMBL/GenBank/DDBJ databases">
        <authorList>
            <person name="Babu N.S."/>
            <person name="Beckwith C.J."/>
            <person name="Beseler K.G."/>
            <person name="Brison A."/>
            <person name="Carone J.V."/>
            <person name="Caskin T.P."/>
            <person name="Diamond M."/>
            <person name="Durham M.E."/>
            <person name="Foxe J.M."/>
            <person name="Go M."/>
            <person name="Henderson B.A."/>
            <person name="Jones I.B."/>
            <person name="McGettigan J.A."/>
            <person name="Micheletti S.J."/>
            <person name="Nasrallah M.E."/>
            <person name="Ortiz D."/>
            <person name="Piller C.R."/>
            <person name="Privatt S.R."/>
            <person name="Schneider S.L."/>
            <person name="Sharp S."/>
            <person name="Smith T.C."/>
            <person name="Stanton J.D."/>
            <person name="Ullery H.E."/>
            <person name="Wilson R.J."/>
            <person name="Serrano M.G."/>
            <person name="Buck G."/>
            <person name="Lee V."/>
            <person name="Wang Y."/>
            <person name="Carvalho R."/>
            <person name="Voegtly L."/>
            <person name="Shi R."/>
            <person name="Duckworth R."/>
            <person name="Johnson A."/>
            <person name="Loviza R."/>
            <person name="Walstead R."/>
            <person name="Shah Z."/>
            <person name="Kiflezghi M."/>
            <person name="Wade K."/>
            <person name="Ball S.L."/>
            <person name="Bradley K.W."/>
            <person name="Asai D.J."/>
            <person name="Bowman C.A."/>
            <person name="Russell D.A."/>
            <person name="Pope W.H."/>
            <person name="Jacobs-Sera D."/>
            <person name="Hendrix R.W."/>
            <person name="Hatfull G.F."/>
        </authorList>
    </citation>
    <scope>NUCLEOTIDE SEQUENCE [LARGE SCALE GENOMIC DNA]</scope>
    <source>
        <strain evidence="3 4">DSM 27648</strain>
    </source>
</reference>
<organism evidence="3 4">
    <name type="scientific">Labilithrix luteola</name>
    <dbReference type="NCBI Taxonomy" id="1391654"/>
    <lineage>
        <taxon>Bacteria</taxon>
        <taxon>Pseudomonadati</taxon>
        <taxon>Myxococcota</taxon>
        <taxon>Polyangia</taxon>
        <taxon>Polyangiales</taxon>
        <taxon>Labilitrichaceae</taxon>
        <taxon>Labilithrix</taxon>
    </lineage>
</organism>
<feature type="compositionally biased region" description="Low complexity" evidence="1">
    <location>
        <begin position="23"/>
        <end position="38"/>
    </location>
</feature>
<dbReference type="KEGG" id="llu:AKJ09_08844"/>
<evidence type="ECO:0000256" key="1">
    <source>
        <dbReference type="SAM" id="MobiDB-lite"/>
    </source>
</evidence>
<keyword evidence="3" id="KW-0012">Acyltransferase</keyword>
<dbReference type="GO" id="GO:0016020">
    <property type="term" value="C:membrane"/>
    <property type="evidence" value="ECO:0007669"/>
    <property type="project" value="TreeGrafter"/>
</dbReference>
<evidence type="ECO:0000259" key="2">
    <source>
        <dbReference type="SMART" id="SM00563"/>
    </source>
</evidence>
<dbReference type="InterPro" id="IPR002123">
    <property type="entry name" value="Plipid/glycerol_acylTrfase"/>
</dbReference>
<dbReference type="PANTHER" id="PTHR22753">
    <property type="entry name" value="TRANSMEMBRANE PROTEIN 68"/>
    <property type="match status" value="1"/>
</dbReference>
<dbReference type="SUPFAM" id="SSF69593">
    <property type="entry name" value="Glycerol-3-phosphate (1)-acyltransferase"/>
    <property type="match status" value="1"/>
</dbReference>
<gene>
    <name evidence="3" type="ORF">AKJ09_08844</name>
</gene>
<dbReference type="PANTHER" id="PTHR22753:SF14">
    <property type="entry name" value="MONOACYLGLYCEROL_DIACYLGLYCEROL O-ACYLTRANSFERASE"/>
    <property type="match status" value="1"/>
</dbReference>
<protein>
    <submittedName>
        <fullName evidence="3">Acyltransferase family protein</fullName>
    </submittedName>
</protein>
<dbReference type="OrthoDB" id="5241618at2"/>
<feature type="region of interest" description="Disordered" evidence="1">
    <location>
        <begin position="103"/>
        <end position="172"/>
    </location>
</feature>
<dbReference type="RefSeq" id="WP_146653135.1">
    <property type="nucleotide sequence ID" value="NZ_CP012333.1"/>
</dbReference>
<feature type="domain" description="Phospholipid/glycerol acyltransferase" evidence="2">
    <location>
        <begin position="247"/>
        <end position="366"/>
    </location>
</feature>
<dbReference type="EMBL" id="CP012333">
    <property type="protein sequence ID" value="AKV02181.1"/>
    <property type="molecule type" value="Genomic_DNA"/>
</dbReference>
<dbReference type="Proteomes" id="UP000064967">
    <property type="component" value="Chromosome"/>
</dbReference>
<keyword evidence="3" id="KW-0808">Transferase</keyword>
<dbReference type="SMART" id="SM00563">
    <property type="entry name" value="PlsC"/>
    <property type="match status" value="1"/>
</dbReference>
<dbReference type="AlphaFoldDB" id="A0A0K1Q8P8"/>
<dbReference type="PATRIC" id="fig|1391654.3.peg.8956"/>
<evidence type="ECO:0000313" key="4">
    <source>
        <dbReference type="Proteomes" id="UP000064967"/>
    </source>
</evidence>
<proteinExistence type="predicted"/>
<name>A0A0K1Q8P8_9BACT</name>
<feature type="compositionally biased region" description="Basic residues" evidence="1">
    <location>
        <begin position="44"/>
        <end position="54"/>
    </location>
</feature>
<keyword evidence="4" id="KW-1185">Reference proteome</keyword>
<dbReference type="Pfam" id="PF01553">
    <property type="entry name" value="Acyltransferase"/>
    <property type="match status" value="1"/>
</dbReference>
<feature type="region of interest" description="Disordered" evidence="1">
    <location>
        <begin position="1"/>
        <end position="88"/>
    </location>
</feature>
<evidence type="ECO:0000313" key="3">
    <source>
        <dbReference type="EMBL" id="AKV02181.1"/>
    </source>
</evidence>